<dbReference type="EMBL" id="CP009922">
    <property type="protein sequence ID" value="AKG45447.1"/>
    <property type="molecule type" value="Genomic_DNA"/>
</dbReference>
<accession>A0A0F7FYZ4</accession>
<dbReference type="PANTHER" id="PTHR43133">
    <property type="entry name" value="RNA POLYMERASE ECF-TYPE SIGMA FACTO"/>
    <property type="match status" value="1"/>
</dbReference>
<dbReference type="AlphaFoldDB" id="A0A0F7FYZ4"/>
<dbReference type="SUPFAM" id="SSF88946">
    <property type="entry name" value="Sigma2 domain of RNA polymerase sigma factors"/>
    <property type="match status" value="1"/>
</dbReference>
<dbReference type="STRING" id="408015.SXIM_40630"/>
<evidence type="ECO:0000259" key="6">
    <source>
        <dbReference type="Pfam" id="PF04542"/>
    </source>
</evidence>
<feature type="domain" description="RNA polymerase sigma-70 region 2" evidence="6">
    <location>
        <begin position="17"/>
        <end position="79"/>
    </location>
</feature>
<dbReference type="GO" id="GO:0016987">
    <property type="term" value="F:sigma factor activity"/>
    <property type="evidence" value="ECO:0007669"/>
    <property type="project" value="UniProtKB-KW"/>
</dbReference>
<organism evidence="8 9">
    <name type="scientific">Streptomyces xiamenensis</name>
    <dbReference type="NCBI Taxonomy" id="408015"/>
    <lineage>
        <taxon>Bacteria</taxon>
        <taxon>Bacillati</taxon>
        <taxon>Actinomycetota</taxon>
        <taxon>Actinomycetes</taxon>
        <taxon>Kitasatosporales</taxon>
        <taxon>Streptomycetaceae</taxon>
        <taxon>Streptomyces</taxon>
    </lineage>
</organism>
<dbReference type="RefSeq" id="WP_046724811.1">
    <property type="nucleotide sequence ID" value="NZ_CP009922.3"/>
</dbReference>
<evidence type="ECO:0000256" key="4">
    <source>
        <dbReference type="ARBA" id="ARBA00023125"/>
    </source>
</evidence>
<dbReference type="CDD" id="cd06171">
    <property type="entry name" value="Sigma70_r4"/>
    <property type="match status" value="1"/>
</dbReference>
<protein>
    <submittedName>
        <fullName evidence="8">RNA polymerase, sigma-24 subunit, ECF subfamily</fullName>
    </submittedName>
</protein>
<keyword evidence="2" id="KW-0805">Transcription regulation</keyword>
<gene>
    <name evidence="8" type="ORF">SXIM_40630</name>
</gene>
<dbReference type="PATRIC" id="fig|408015.6.peg.4114"/>
<keyword evidence="3" id="KW-0731">Sigma factor</keyword>
<dbReference type="Gene3D" id="1.10.10.10">
    <property type="entry name" value="Winged helix-like DNA-binding domain superfamily/Winged helix DNA-binding domain"/>
    <property type="match status" value="1"/>
</dbReference>
<dbReference type="NCBIfam" id="TIGR02937">
    <property type="entry name" value="sigma70-ECF"/>
    <property type="match status" value="1"/>
</dbReference>
<feature type="domain" description="RNA polymerase sigma factor 70 region 4 type 2" evidence="7">
    <location>
        <begin position="111"/>
        <end position="161"/>
    </location>
</feature>
<dbReference type="NCBIfam" id="TIGR02983">
    <property type="entry name" value="SigE-fam_strep"/>
    <property type="match status" value="1"/>
</dbReference>
<dbReference type="InterPro" id="IPR039425">
    <property type="entry name" value="RNA_pol_sigma-70-like"/>
</dbReference>
<evidence type="ECO:0000256" key="1">
    <source>
        <dbReference type="ARBA" id="ARBA00010641"/>
    </source>
</evidence>
<dbReference type="InterPro" id="IPR013325">
    <property type="entry name" value="RNA_pol_sigma_r2"/>
</dbReference>
<proteinExistence type="inferred from homology"/>
<comment type="similarity">
    <text evidence="1">Belongs to the sigma-70 factor family. ECF subfamily.</text>
</comment>
<evidence type="ECO:0000259" key="7">
    <source>
        <dbReference type="Pfam" id="PF08281"/>
    </source>
</evidence>
<evidence type="ECO:0000256" key="2">
    <source>
        <dbReference type="ARBA" id="ARBA00023015"/>
    </source>
</evidence>
<reference evidence="8" key="1">
    <citation type="submission" date="2019-08" db="EMBL/GenBank/DDBJ databases">
        <title>Complete genome sequence of a mangrove-derived Streptomyces xiamenensis.</title>
        <authorList>
            <person name="Xu J."/>
        </authorList>
    </citation>
    <scope>NUCLEOTIDE SEQUENCE</scope>
    <source>
        <strain evidence="8">318</strain>
    </source>
</reference>
<keyword evidence="9" id="KW-1185">Reference proteome</keyword>
<dbReference type="PANTHER" id="PTHR43133:SF50">
    <property type="entry name" value="ECF RNA POLYMERASE SIGMA FACTOR SIGM"/>
    <property type="match status" value="1"/>
</dbReference>
<keyword evidence="4" id="KW-0238">DNA-binding</keyword>
<dbReference type="KEGG" id="sxi:SXIM_40630"/>
<dbReference type="InterPro" id="IPR013324">
    <property type="entry name" value="RNA_pol_sigma_r3/r4-like"/>
</dbReference>
<evidence type="ECO:0000256" key="5">
    <source>
        <dbReference type="ARBA" id="ARBA00023163"/>
    </source>
</evidence>
<dbReference type="Pfam" id="PF04542">
    <property type="entry name" value="Sigma70_r2"/>
    <property type="match status" value="1"/>
</dbReference>
<dbReference type="InterPro" id="IPR014325">
    <property type="entry name" value="RNA_pol_sigma-E_actinobac"/>
</dbReference>
<dbReference type="SUPFAM" id="SSF88659">
    <property type="entry name" value="Sigma3 and sigma4 domains of RNA polymerase sigma factors"/>
    <property type="match status" value="1"/>
</dbReference>
<name>A0A0F7FYZ4_9ACTN</name>
<keyword evidence="5" id="KW-0804">Transcription</keyword>
<dbReference type="GO" id="GO:0003677">
    <property type="term" value="F:DNA binding"/>
    <property type="evidence" value="ECO:0007669"/>
    <property type="project" value="UniProtKB-KW"/>
</dbReference>
<dbReference type="InterPro" id="IPR014284">
    <property type="entry name" value="RNA_pol_sigma-70_dom"/>
</dbReference>
<dbReference type="Gene3D" id="1.10.1740.10">
    <property type="match status" value="1"/>
</dbReference>
<dbReference type="InterPro" id="IPR036388">
    <property type="entry name" value="WH-like_DNA-bd_sf"/>
</dbReference>
<dbReference type="Pfam" id="PF08281">
    <property type="entry name" value="Sigma70_r4_2"/>
    <property type="match status" value="1"/>
</dbReference>
<dbReference type="GO" id="GO:0006352">
    <property type="term" value="P:DNA-templated transcription initiation"/>
    <property type="evidence" value="ECO:0007669"/>
    <property type="project" value="InterPro"/>
</dbReference>
<evidence type="ECO:0000313" key="8">
    <source>
        <dbReference type="EMBL" id="AKG45447.1"/>
    </source>
</evidence>
<evidence type="ECO:0000256" key="3">
    <source>
        <dbReference type="ARBA" id="ARBA00023082"/>
    </source>
</evidence>
<evidence type="ECO:0000313" key="9">
    <source>
        <dbReference type="Proteomes" id="UP000034034"/>
    </source>
</evidence>
<dbReference type="InterPro" id="IPR007627">
    <property type="entry name" value="RNA_pol_sigma70_r2"/>
</dbReference>
<dbReference type="Proteomes" id="UP000034034">
    <property type="component" value="Chromosome"/>
</dbReference>
<sequence length="185" mass="21258">MRRHEEQHFRDFAAQEAAALRRTAYLLCGDWHLAEDLMQSVLIKVYRHWSRLERRDALQPFVRRVLLRTWLDEKRKPWRRAEQSFATLPEVIDPAPGPDQAADRMHTRAVVRHALLQLPPGQRAALVLRFFDDLSVSDTAAAMRCSEGNVKSQTARGLSTLRRHLGLNRNPQPAAGGVWQHGWAS</sequence>
<dbReference type="HOGENOM" id="CLU_047691_15_4_11"/>
<dbReference type="InterPro" id="IPR013249">
    <property type="entry name" value="RNA_pol_sigma70_r4_t2"/>
</dbReference>